<feature type="region of interest" description="Disordered" evidence="13">
    <location>
        <begin position="1"/>
        <end position="34"/>
    </location>
</feature>
<dbReference type="Pfam" id="PF13616">
    <property type="entry name" value="Rotamase_3"/>
    <property type="match status" value="1"/>
</dbReference>
<dbReference type="InterPro" id="IPR046357">
    <property type="entry name" value="PPIase_dom_sf"/>
</dbReference>
<accession>A0A922I3R6</accession>
<dbReference type="OrthoDB" id="1911748at2759"/>
<dbReference type="GO" id="GO:0006364">
    <property type="term" value="P:rRNA processing"/>
    <property type="evidence" value="ECO:0007669"/>
    <property type="project" value="InterPro"/>
</dbReference>
<protein>
    <recommendedName>
        <fullName evidence="12">Peptidyl-prolyl cis-trans isomerase</fullName>
        <ecNumber evidence="12">5.2.1.8</ecNumber>
    </recommendedName>
</protein>
<evidence type="ECO:0000256" key="1">
    <source>
        <dbReference type="ARBA" id="ARBA00000971"/>
    </source>
</evidence>
<dbReference type="InterPro" id="IPR000297">
    <property type="entry name" value="PPIase_PpiC"/>
</dbReference>
<evidence type="ECO:0000256" key="12">
    <source>
        <dbReference type="RuleBase" id="RU363014"/>
    </source>
</evidence>
<evidence type="ECO:0000256" key="13">
    <source>
        <dbReference type="SAM" id="MobiDB-lite"/>
    </source>
</evidence>
<evidence type="ECO:0000256" key="8">
    <source>
        <dbReference type="ARBA" id="ARBA00023212"/>
    </source>
</evidence>
<keyword evidence="17" id="KW-1185">Reference proteome</keyword>
<feature type="domain" description="PpiC" evidence="14">
    <location>
        <begin position="32"/>
        <end position="126"/>
    </location>
</feature>
<dbReference type="EC" id="5.2.1.8" evidence="12"/>
<evidence type="ECO:0000256" key="3">
    <source>
        <dbReference type="ARBA" id="ARBA00004604"/>
    </source>
</evidence>
<dbReference type="GO" id="GO:0003755">
    <property type="term" value="F:peptidyl-prolyl cis-trans isomerase activity"/>
    <property type="evidence" value="ECO:0007669"/>
    <property type="project" value="UniProtKB-UniRule"/>
</dbReference>
<dbReference type="GO" id="GO:0005730">
    <property type="term" value="C:nucleolus"/>
    <property type="evidence" value="ECO:0007669"/>
    <property type="project" value="UniProtKB-SubCell"/>
</dbReference>
<dbReference type="Gene3D" id="3.10.50.40">
    <property type="match status" value="1"/>
</dbReference>
<name>A0A922I3R6_DERFA</name>
<dbReference type="SUPFAM" id="SSF54534">
    <property type="entry name" value="FKBP-like"/>
    <property type="match status" value="1"/>
</dbReference>
<evidence type="ECO:0000313" key="17">
    <source>
        <dbReference type="Proteomes" id="UP000790347"/>
    </source>
</evidence>
<evidence type="ECO:0000256" key="4">
    <source>
        <dbReference type="ARBA" id="ARBA00010242"/>
    </source>
</evidence>
<dbReference type="FunFam" id="3.10.50.40:FF:000015">
    <property type="entry name" value="Peptidyl-prolyl cis-trans isomerase"/>
    <property type="match status" value="1"/>
</dbReference>
<dbReference type="Proteomes" id="UP000790347">
    <property type="component" value="Unassembled WGS sequence"/>
</dbReference>
<sequence>MPPKGKGGKGDTTKGSNSGGKSGGDAKEKKGGTSVKVRHILCEKQSKALEAMDKIKSGMKFNEVAAQYSEDKARQGGDLGWMTRGSMVGPFQDAAFQLPISSLDKPVYTDPPVKTKFGYHIIMVEGKK</sequence>
<keyword evidence="8" id="KW-0206">Cytoskeleton</keyword>
<gene>
    <name evidence="16" type="primary">PIN4</name>
    <name evidence="16" type="ORF">DERF_008685</name>
    <name evidence="15" type="ORF">HUG17_2727</name>
</gene>
<evidence type="ECO:0000313" key="16">
    <source>
        <dbReference type="EMBL" id="KAH9518087.1"/>
    </source>
</evidence>
<dbReference type="GO" id="GO:0005819">
    <property type="term" value="C:spindle"/>
    <property type="evidence" value="ECO:0007669"/>
    <property type="project" value="UniProtKB-SubCell"/>
</dbReference>
<dbReference type="InterPro" id="IPR043323">
    <property type="entry name" value="PIN4"/>
</dbReference>
<comment type="caution">
    <text evidence="16">The sequence shown here is derived from an EMBL/GenBank/DDBJ whole genome shotgun (WGS) entry which is preliminary data.</text>
</comment>
<dbReference type="PANTHER" id="PTHR45995">
    <property type="match status" value="1"/>
</dbReference>
<evidence type="ECO:0000256" key="2">
    <source>
        <dbReference type="ARBA" id="ARBA00004186"/>
    </source>
</evidence>
<evidence type="ECO:0000259" key="14">
    <source>
        <dbReference type="PROSITE" id="PS50198"/>
    </source>
</evidence>
<keyword evidence="9 11" id="KW-0413">Isomerase</keyword>
<comment type="subcellular location">
    <subcellularLocation>
        <location evidence="2">Cytoplasm</location>
        <location evidence="2">Cytoskeleton</location>
        <location evidence="2">Spindle</location>
    </subcellularLocation>
    <subcellularLocation>
        <location evidence="3">Nucleus</location>
        <location evidence="3">Nucleolus</location>
    </subcellularLocation>
</comment>
<keyword evidence="5" id="KW-0963">Cytoplasm</keyword>
<dbReference type="EMBL" id="SDOV01000007">
    <property type="protein sequence ID" value="KAH7638694.1"/>
    <property type="molecule type" value="Genomic_DNA"/>
</dbReference>
<dbReference type="GO" id="GO:0003677">
    <property type="term" value="F:DNA binding"/>
    <property type="evidence" value="ECO:0007669"/>
    <property type="project" value="UniProtKB-KW"/>
</dbReference>
<dbReference type="AlphaFoldDB" id="A0A922I3R6"/>
<reference evidence="16" key="4">
    <citation type="journal article" date="2022" name="Res Sq">
        <title>Comparative Genomics Reveals Insights into the Divergent Evolution of Astigmatic Mites and Household Pest Adaptations.</title>
        <authorList>
            <person name="Xiong Q."/>
            <person name="Wan A.T.-Y."/>
            <person name="Liu X.-Y."/>
            <person name="Fung C.S.-H."/>
            <person name="Xiao X."/>
            <person name="Malainual N."/>
            <person name="Hou J."/>
            <person name="Wang L."/>
            <person name="Wang M."/>
            <person name="Yang K."/>
            <person name="Cui Y."/>
            <person name="Leung E."/>
            <person name="Nong W."/>
            <person name="Shin S.-K."/>
            <person name="Au S."/>
            <person name="Jeong K.Y."/>
            <person name="Chew F.T."/>
            <person name="Hui J."/>
            <person name="Leung T.F."/>
            <person name="Tungtrongchitr A."/>
            <person name="Zhong N."/>
            <person name="Liu Z."/>
            <person name="Tsui S."/>
        </authorList>
    </citation>
    <scope>NUCLEOTIDE SEQUENCE</scope>
    <source>
        <strain evidence="16">Derf</strain>
        <tissue evidence="16">Whole organism</tissue>
    </source>
</reference>
<evidence type="ECO:0000256" key="5">
    <source>
        <dbReference type="ARBA" id="ARBA00022490"/>
    </source>
</evidence>
<reference evidence="15" key="3">
    <citation type="journal article" date="2021" name="World Allergy Organ. J.">
        <title>Chromosome-level assembly of Dermatophagoides farinae genome and transcriptome reveals two novel allergens Der f 37 and Der f 39.</title>
        <authorList>
            <person name="Chen J."/>
            <person name="Cai Z."/>
            <person name="Fan D."/>
            <person name="Hu J."/>
            <person name="Hou Y."/>
            <person name="He Y."/>
            <person name="Zhang Z."/>
            <person name="Zhao Z."/>
            <person name="Gao P."/>
            <person name="Hu W."/>
            <person name="Sun J."/>
            <person name="Li J."/>
            <person name="Ji K."/>
        </authorList>
    </citation>
    <scope>NUCLEOTIDE SEQUENCE</scope>
    <source>
        <strain evidence="15">JKM2019</strain>
    </source>
</reference>
<evidence type="ECO:0000256" key="9">
    <source>
        <dbReference type="ARBA" id="ARBA00023235"/>
    </source>
</evidence>
<organism evidence="16 17">
    <name type="scientific">Dermatophagoides farinae</name>
    <name type="common">American house dust mite</name>
    <dbReference type="NCBI Taxonomy" id="6954"/>
    <lineage>
        <taxon>Eukaryota</taxon>
        <taxon>Metazoa</taxon>
        <taxon>Ecdysozoa</taxon>
        <taxon>Arthropoda</taxon>
        <taxon>Chelicerata</taxon>
        <taxon>Arachnida</taxon>
        <taxon>Acari</taxon>
        <taxon>Acariformes</taxon>
        <taxon>Sarcoptiformes</taxon>
        <taxon>Astigmata</taxon>
        <taxon>Psoroptidia</taxon>
        <taxon>Analgoidea</taxon>
        <taxon>Pyroglyphidae</taxon>
        <taxon>Dermatophagoidinae</taxon>
        <taxon>Dermatophagoides</taxon>
    </lineage>
</organism>
<evidence type="ECO:0000256" key="6">
    <source>
        <dbReference type="ARBA" id="ARBA00023110"/>
    </source>
</evidence>
<reference evidence="16" key="1">
    <citation type="submission" date="2013-05" db="EMBL/GenBank/DDBJ databases">
        <authorList>
            <person name="Yim A.K.Y."/>
            <person name="Chan T.F."/>
            <person name="Ji K.M."/>
            <person name="Liu X.Y."/>
            <person name="Zhou J.W."/>
            <person name="Li R.Q."/>
            <person name="Yang K.Y."/>
            <person name="Li J."/>
            <person name="Li M."/>
            <person name="Law P.T.W."/>
            <person name="Wu Y.L."/>
            <person name="Cai Z.L."/>
            <person name="Qin H."/>
            <person name="Bao Y."/>
            <person name="Leung R.K.K."/>
            <person name="Ng P.K.S."/>
            <person name="Zou J."/>
            <person name="Zhong X.J."/>
            <person name="Ran P.X."/>
            <person name="Zhong N.S."/>
            <person name="Liu Z.G."/>
            <person name="Tsui S.K.W."/>
        </authorList>
    </citation>
    <scope>NUCLEOTIDE SEQUENCE</scope>
    <source>
        <strain evidence="16">Derf</strain>
        <tissue evidence="16">Whole organism</tissue>
    </source>
</reference>
<dbReference type="Proteomes" id="UP000828236">
    <property type="component" value="Unassembled WGS sequence"/>
</dbReference>
<evidence type="ECO:0000256" key="11">
    <source>
        <dbReference type="PROSITE-ProRule" id="PRU00278"/>
    </source>
</evidence>
<comment type="catalytic activity">
    <reaction evidence="1 12">
        <text>[protein]-peptidylproline (omega=180) = [protein]-peptidylproline (omega=0)</text>
        <dbReference type="Rhea" id="RHEA:16237"/>
        <dbReference type="Rhea" id="RHEA-COMP:10747"/>
        <dbReference type="Rhea" id="RHEA-COMP:10748"/>
        <dbReference type="ChEBI" id="CHEBI:83833"/>
        <dbReference type="ChEBI" id="CHEBI:83834"/>
        <dbReference type="EC" id="5.2.1.8"/>
    </reaction>
</comment>
<comment type="similarity">
    <text evidence="4">Belongs to the PpiC/parvulin rotamase family. PIN4 subfamily.</text>
</comment>
<keyword evidence="6 11" id="KW-0697">Rotamase</keyword>
<keyword evidence="7" id="KW-0238">DNA-binding</keyword>
<evidence type="ECO:0000313" key="15">
    <source>
        <dbReference type="EMBL" id="KAH7638694.1"/>
    </source>
</evidence>
<dbReference type="EMBL" id="ASGP02000003">
    <property type="protein sequence ID" value="KAH9518087.1"/>
    <property type="molecule type" value="Genomic_DNA"/>
</dbReference>
<dbReference type="PROSITE" id="PS50198">
    <property type="entry name" value="PPIC_PPIASE_2"/>
    <property type="match status" value="1"/>
</dbReference>
<evidence type="ECO:0000256" key="10">
    <source>
        <dbReference type="ARBA" id="ARBA00023242"/>
    </source>
</evidence>
<proteinExistence type="inferred from homology"/>
<evidence type="ECO:0000256" key="7">
    <source>
        <dbReference type="ARBA" id="ARBA00023125"/>
    </source>
</evidence>
<reference evidence="15" key="2">
    <citation type="submission" date="2020-06" db="EMBL/GenBank/DDBJ databases">
        <authorList>
            <person name="Ji K."/>
            <person name="Li J."/>
        </authorList>
    </citation>
    <scope>NUCLEOTIDE SEQUENCE</scope>
    <source>
        <strain evidence="15">JKM2019</strain>
        <tissue evidence="15">Whole body</tissue>
    </source>
</reference>
<keyword evidence="10" id="KW-0539">Nucleus</keyword>